<protein>
    <submittedName>
        <fullName evidence="1">Uncharacterized protein</fullName>
    </submittedName>
</protein>
<organism evidence="1 2">
    <name type="scientific">Rickettsia philipii (strain 364D)</name>
    <dbReference type="NCBI Taxonomy" id="481009"/>
    <lineage>
        <taxon>Bacteria</taxon>
        <taxon>Pseudomonadati</taxon>
        <taxon>Pseudomonadota</taxon>
        <taxon>Alphaproteobacteria</taxon>
        <taxon>Rickettsiales</taxon>
        <taxon>Rickettsiaceae</taxon>
        <taxon>Rickettsieae</taxon>
        <taxon>Rickettsia</taxon>
        <taxon>spotted fever group</taxon>
    </lineage>
</organism>
<dbReference type="EMBL" id="CP003308">
    <property type="protein sequence ID" value="AFB26457.1"/>
    <property type="molecule type" value="Genomic_DNA"/>
</dbReference>
<dbReference type="HOGENOM" id="CLU_3295725_0_0_5"/>
<keyword evidence="2" id="KW-1185">Reference proteome</keyword>
<dbReference type="Proteomes" id="UP000007997">
    <property type="component" value="Chromosome"/>
</dbReference>
<gene>
    <name evidence="1" type="ordered locus">RSA_04545</name>
</gene>
<proteinExistence type="predicted"/>
<dbReference type="KEGG" id="rph:RSA_04545"/>
<reference evidence="2" key="1">
    <citation type="submission" date="2012-02" db="EMBL/GenBank/DDBJ databases">
        <title>Complete genome sequence of Rickettsia philipii strain 364D.</title>
        <authorList>
            <person name="Johnson S.L."/>
            <person name="Munk A.C."/>
            <person name="Han S."/>
            <person name="Bruce D.C."/>
            <person name="Dasch G.A."/>
        </authorList>
    </citation>
    <scope>NUCLEOTIDE SEQUENCE [LARGE SCALE GENOMIC DNA]</scope>
    <source>
        <strain evidence="2">364D</strain>
    </source>
</reference>
<dbReference type="AlphaFoldDB" id="H6PUB0"/>
<sequence length="40" mass="4511">MRVTSCGNVNIVGKHFVSAEKKQYDELKAKYNIASLKVIK</sequence>
<evidence type="ECO:0000313" key="1">
    <source>
        <dbReference type="EMBL" id="AFB26457.1"/>
    </source>
</evidence>
<accession>H6PUB0</accession>
<evidence type="ECO:0000313" key="2">
    <source>
        <dbReference type="Proteomes" id="UP000007997"/>
    </source>
</evidence>
<name>H6PUB0_RICP3</name>